<protein>
    <submittedName>
        <fullName evidence="1">Uncharacterized protein</fullName>
    </submittedName>
</protein>
<sequence length="28" mass="3219">MDPTKVSTSKLQFQLYVKLLYLSISLDS</sequence>
<dbReference type="EMBL" id="GBRH01177212">
    <property type="protein sequence ID" value="JAE20684.1"/>
    <property type="molecule type" value="Transcribed_RNA"/>
</dbReference>
<evidence type="ECO:0000313" key="1">
    <source>
        <dbReference type="EMBL" id="JAE20684.1"/>
    </source>
</evidence>
<accession>A0A0A9GB75</accession>
<name>A0A0A9GB75_ARUDO</name>
<reference evidence="1" key="2">
    <citation type="journal article" date="2015" name="Data Brief">
        <title>Shoot transcriptome of the giant reed, Arundo donax.</title>
        <authorList>
            <person name="Barrero R.A."/>
            <person name="Guerrero F.D."/>
            <person name="Moolhuijzen P."/>
            <person name="Goolsby J.A."/>
            <person name="Tidwell J."/>
            <person name="Bellgard S.E."/>
            <person name="Bellgard M.I."/>
        </authorList>
    </citation>
    <scope>NUCLEOTIDE SEQUENCE</scope>
    <source>
        <tissue evidence="1">Shoot tissue taken approximately 20 cm above the soil surface</tissue>
    </source>
</reference>
<reference evidence="1" key="1">
    <citation type="submission" date="2014-09" db="EMBL/GenBank/DDBJ databases">
        <authorList>
            <person name="Magalhaes I.L.F."/>
            <person name="Oliveira U."/>
            <person name="Santos F.R."/>
            <person name="Vidigal T.H.D.A."/>
            <person name="Brescovit A.D."/>
            <person name="Santos A.J."/>
        </authorList>
    </citation>
    <scope>NUCLEOTIDE SEQUENCE</scope>
    <source>
        <tissue evidence="1">Shoot tissue taken approximately 20 cm above the soil surface</tissue>
    </source>
</reference>
<organism evidence="1">
    <name type="scientific">Arundo donax</name>
    <name type="common">Giant reed</name>
    <name type="synonym">Donax arundinaceus</name>
    <dbReference type="NCBI Taxonomy" id="35708"/>
    <lineage>
        <taxon>Eukaryota</taxon>
        <taxon>Viridiplantae</taxon>
        <taxon>Streptophyta</taxon>
        <taxon>Embryophyta</taxon>
        <taxon>Tracheophyta</taxon>
        <taxon>Spermatophyta</taxon>
        <taxon>Magnoliopsida</taxon>
        <taxon>Liliopsida</taxon>
        <taxon>Poales</taxon>
        <taxon>Poaceae</taxon>
        <taxon>PACMAD clade</taxon>
        <taxon>Arundinoideae</taxon>
        <taxon>Arundineae</taxon>
        <taxon>Arundo</taxon>
    </lineage>
</organism>
<proteinExistence type="predicted"/>
<dbReference type="AlphaFoldDB" id="A0A0A9GB75"/>